<dbReference type="Gene3D" id="3.30.2410.10">
    <property type="entry name" value="Hect, E3 ligase catalytic domain"/>
    <property type="match status" value="1"/>
</dbReference>
<feature type="active site" description="Glycyl thioester intermediate" evidence="3">
    <location>
        <position position="465"/>
    </location>
</feature>
<keyword evidence="1" id="KW-0808">Transferase</keyword>
<dbReference type="InterPro" id="IPR000569">
    <property type="entry name" value="HECT_dom"/>
</dbReference>
<dbReference type="Proteomes" id="UP000298787">
    <property type="component" value="Chromosome 20"/>
</dbReference>
<evidence type="ECO:0000313" key="6">
    <source>
        <dbReference type="EMBL" id="TKS88198.1"/>
    </source>
</evidence>
<dbReference type="Gene3D" id="2.40.70.10">
    <property type="entry name" value="Acid Proteases"/>
    <property type="match status" value="1"/>
</dbReference>
<protein>
    <recommendedName>
        <fullName evidence="5">HECT domain-containing protein</fullName>
    </recommendedName>
</protein>
<dbReference type="SUPFAM" id="SSF56204">
    <property type="entry name" value="Hect, E3 ligase catalytic domain"/>
    <property type="match status" value="1"/>
</dbReference>
<dbReference type="InterPro" id="IPR035983">
    <property type="entry name" value="Hect_E3_ubiquitin_ligase"/>
</dbReference>
<dbReference type="InterPro" id="IPR021109">
    <property type="entry name" value="Peptidase_aspartic_dom_sf"/>
</dbReference>
<dbReference type="GO" id="GO:0004842">
    <property type="term" value="F:ubiquitin-protein transferase activity"/>
    <property type="evidence" value="ECO:0007669"/>
    <property type="project" value="InterPro"/>
</dbReference>
<evidence type="ECO:0000259" key="5">
    <source>
        <dbReference type="PROSITE" id="PS50237"/>
    </source>
</evidence>
<evidence type="ECO:0000256" key="2">
    <source>
        <dbReference type="ARBA" id="ARBA00022786"/>
    </source>
</evidence>
<dbReference type="EMBL" id="CM014097">
    <property type="protein sequence ID" value="TKS88198.1"/>
    <property type="molecule type" value="Genomic_DNA"/>
</dbReference>
<keyword evidence="7" id="KW-1185">Reference proteome</keyword>
<gene>
    <name evidence="6" type="ORF">D9C73_023372</name>
</gene>
<sequence length="499" mass="55137">MLPKKLLKIKREEVSDEDMDTAQSVSGHRERVREMAVRTATGPGLGSSRRAREGNAKGGKTAAARSMDMSRQSDQQRILMDSWNGHWATGSVTIGETCCSALVSSATLIKPSVLSAGILVFPTVVKLQTVTGERAPMVGEAVVTLGLGKKSVHCPVWVASLEDCILGLDVLKALDCVINTSKGTLTFPDVIQMSKRTSQPGCSVAHTVTVMAAETTNNTVVHCTSPSEPPLPPSTLTTTASHTHPPSLPLVDGCHFLDFSREVKETMSRTPQSSDEVSYLMSGLGRRNVSMSEDSGHTQLDGTSELSEQDRACVHNLAFAWDLPRVTENNRRWLYEKMLVHSVIGRTTRQVKQLRKGLKETHLWHLMTERPDVVPLIFPREKDASLTSEAILHAITWPGATDDNSEDEWPVETTSRTTGYLREFIENVSSNDRKELLRFWTGWEVLPRELIVAMTSSKYPTAATCMETLRLPTHYTDFRQFQKDLEACIKTSNTGFGLI</sequence>
<feature type="region of interest" description="Disordered" evidence="4">
    <location>
        <begin position="223"/>
        <end position="243"/>
    </location>
</feature>
<feature type="compositionally biased region" description="Low complexity" evidence="4">
    <location>
        <begin position="234"/>
        <end position="243"/>
    </location>
</feature>
<feature type="region of interest" description="Disordered" evidence="4">
    <location>
        <begin position="1"/>
        <end position="71"/>
    </location>
</feature>
<dbReference type="SUPFAM" id="SSF50630">
    <property type="entry name" value="Acid proteases"/>
    <property type="match status" value="1"/>
</dbReference>
<dbReference type="Pfam" id="PF00632">
    <property type="entry name" value="HECT"/>
    <property type="match status" value="1"/>
</dbReference>
<name>A0A4U5VIY7_COLLU</name>
<feature type="compositionally biased region" description="Basic and acidic residues" evidence="4">
    <location>
        <begin position="27"/>
        <end position="36"/>
    </location>
</feature>
<dbReference type="AlphaFoldDB" id="A0A4U5VIY7"/>
<evidence type="ECO:0000256" key="4">
    <source>
        <dbReference type="SAM" id="MobiDB-lite"/>
    </source>
</evidence>
<proteinExistence type="predicted"/>
<dbReference type="PROSITE" id="PS50237">
    <property type="entry name" value="HECT"/>
    <property type="match status" value="1"/>
</dbReference>
<evidence type="ECO:0000256" key="1">
    <source>
        <dbReference type="ARBA" id="ARBA00022679"/>
    </source>
</evidence>
<reference evidence="6 7" key="1">
    <citation type="submission" date="2019-01" db="EMBL/GenBank/DDBJ databases">
        <title>Genome Assembly of Collichthys lucidus.</title>
        <authorList>
            <person name="Cai M."/>
            <person name="Xiao S."/>
        </authorList>
    </citation>
    <scope>NUCLEOTIDE SEQUENCE [LARGE SCALE GENOMIC DNA]</scope>
    <source>
        <strain evidence="6">JT15FE1705JMU</strain>
        <tissue evidence="6">Muscle</tissue>
    </source>
</reference>
<keyword evidence="2 3" id="KW-0833">Ubl conjugation pathway</keyword>
<feature type="domain" description="HECT" evidence="5">
    <location>
        <begin position="326"/>
        <end position="499"/>
    </location>
</feature>
<evidence type="ECO:0000313" key="7">
    <source>
        <dbReference type="Proteomes" id="UP000298787"/>
    </source>
</evidence>
<organism evidence="6 7">
    <name type="scientific">Collichthys lucidus</name>
    <name type="common">Big head croaker</name>
    <name type="synonym">Sciaena lucida</name>
    <dbReference type="NCBI Taxonomy" id="240159"/>
    <lineage>
        <taxon>Eukaryota</taxon>
        <taxon>Metazoa</taxon>
        <taxon>Chordata</taxon>
        <taxon>Craniata</taxon>
        <taxon>Vertebrata</taxon>
        <taxon>Euteleostomi</taxon>
        <taxon>Actinopterygii</taxon>
        <taxon>Neopterygii</taxon>
        <taxon>Teleostei</taxon>
        <taxon>Neoteleostei</taxon>
        <taxon>Acanthomorphata</taxon>
        <taxon>Eupercaria</taxon>
        <taxon>Sciaenidae</taxon>
        <taxon>Collichthys</taxon>
    </lineage>
</organism>
<evidence type="ECO:0000256" key="3">
    <source>
        <dbReference type="PROSITE-ProRule" id="PRU00104"/>
    </source>
</evidence>
<accession>A0A4U5VIY7</accession>